<evidence type="ECO:0000313" key="3">
    <source>
        <dbReference type="EMBL" id="CAK9863684.1"/>
    </source>
</evidence>
<reference evidence="3" key="1">
    <citation type="submission" date="2024-03" db="EMBL/GenBank/DDBJ databases">
        <authorList>
            <consortium name="ELIXIR-Norway"/>
            <consortium name="Elixir Norway"/>
        </authorList>
    </citation>
    <scope>NUCLEOTIDE SEQUENCE</scope>
</reference>
<dbReference type="Proteomes" id="UP001497522">
    <property type="component" value="Chromosome 13"/>
</dbReference>
<dbReference type="InterPro" id="IPR008700">
    <property type="entry name" value="TypeIII_avirulence_cleave"/>
</dbReference>
<feature type="region of interest" description="Disordered" evidence="1">
    <location>
        <begin position="268"/>
        <end position="327"/>
    </location>
</feature>
<evidence type="ECO:0000256" key="1">
    <source>
        <dbReference type="SAM" id="MobiDB-lite"/>
    </source>
</evidence>
<dbReference type="PANTHER" id="PTHR33159">
    <property type="entry name" value="RPM1-INTERACTING PROTEIN 4 (RIN4) FAMILY PROTEIN"/>
    <property type="match status" value="1"/>
</dbReference>
<keyword evidence="4" id="KW-1185">Reference proteome</keyword>
<dbReference type="PANTHER" id="PTHR33159:SF101">
    <property type="entry name" value="OS04G0379600 PROTEIN"/>
    <property type="match status" value="1"/>
</dbReference>
<feature type="compositionally biased region" description="Basic and acidic residues" evidence="1">
    <location>
        <begin position="69"/>
        <end position="110"/>
    </location>
</feature>
<protein>
    <recommendedName>
        <fullName evidence="2">RIN4 pathogenic type III effector avirulence factor Avr cleavage site domain-containing protein</fullName>
    </recommendedName>
</protein>
<dbReference type="EMBL" id="OZ023714">
    <property type="protein sequence ID" value="CAK9863684.1"/>
    <property type="molecule type" value="Genomic_DNA"/>
</dbReference>
<dbReference type="InterPro" id="IPR040387">
    <property type="entry name" value="RIN4/NOI4"/>
</dbReference>
<gene>
    <name evidence="3" type="ORF">CSSPJE1EN2_LOCUS6679</name>
</gene>
<proteinExistence type="predicted"/>
<feature type="domain" description="RIN4 pathogenic type III effector avirulence factor Avr cleavage site" evidence="2">
    <location>
        <begin position="3"/>
        <end position="33"/>
    </location>
</feature>
<feature type="compositionally biased region" description="Basic and acidic residues" evidence="1">
    <location>
        <begin position="144"/>
        <end position="162"/>
    </location>
</feature>
<name>A0ABP1AMA5_9BRYO</name>
<sequence>MQNRTHVPKFGNWDANANAPAYTAIFEYARAEKGGRMINPNDPAENPALAAALGYPHPSEDQPVAPRGRTTDEAPHQRHEQHSSREDIDMHRQSEQQGRYSHEPPTRRPPGEVPANRTQGDSARYAGQGGAAGGPARTLPSEPSNRRAVVDRDSNHNSDRSNGEGSNSNHNTERSPAHPSYAGRVSSRDAGRSGASPAWERRRAPSGDEGSIFAPGTPNNRSRLRAGAGRPEELPVRGGTLPKFGAWDAKDPTAGDGFTMIFQKASVEKKEGGPVRIPQISSEPPAGSLDDYSQKQPSARSKKHTQSKRGTDSGSSWRCCFGGSAEE</sequence>
<evidence type="ECO:0000313" key="4">
    <source>
        <dbReference type="Proteomes" id="UP001497522"/>
    </source>
</evidence>
<accession>A0ABP1AMA5</accession>
<dbReference type="Pfam" id="PF05627">
    <property type="entry name" value="AvrRpt-cleavage"/>
    <property type="match status" value="2"/>
</dbReference>
<feature type="domain" description="RIN4 pathogenic type III effector avirulence factor Avr cleavage site" evidence="2">
    <location>
        <begin position="237"/>
        <end position="270"/>
    </location>
</feature>
<feature type="region of interest" description="Disordered" evidence="1">
    <location>
        <begin position="35"/>
        <end position="247"/>
    </location>
</feature>
<evidence type="ECO:0000259" key="2">
    <source>
        <dbReference type="Pfam" id="PF05627"/>
    </source>
</evidence>
<organism evidence="3 4">
    <name type="scientific">Sphagnum jensenii</name>
    <dbReference type="NCBI Taxonomy" id="128206"/>
    <lineage>
        <taxon>Eukaryota</taxon>
        <taxon>Viridiplantae</taxon>
        <taxon>Streptophyta</taxon>
        <taxon>Embryophyta</taxon>
        <taxon>Bryophyta</taxon>
        <taxon>Sphagnophytina</taxon>
        <taxon>Sphagnopsida</taxon>
        <taxon>Sphagnales</taxon>
        <taxon>Sphagnaceae</taxon>
        <taxon>Sphagnum</taxon>
    </lineage>
</organism>